<feature type="transmembrane region" description="Helical" evidence="2">
    <location>
        <begin position="113"/>
        <end position="135"/>
    </location>
</feature>
<proteinExistence type="predicted"/>
<evidence type="ECO:0000313" key="4">
    <source>
        <dbReference type="WBParaSite" id="Gr19_v10_g9901.t1"/>
    </source>
</evidence>
<evidence type="ECO:0000313" key="3">
    <source>
        <dbReference type="Proteomes" id="UP000887572"/>
    </source>
</evidence>
<evidence type="ECO:0000256" key="2">
    <source>
        <dbReference type="SAM" id="Phobius"/>
    </source>
</evidence>
<feature type="region of interest" description="Disordered" evidence="1">
    <location>
        <begin position="241"/>
        <end position="267"/>
    </location>
</feature>
<dbReference type="Proteomes" id="UP000887572">
    <property type="component" value="Unplaced"/>
</dbReference>
<evidence type="ECO:0000256" key="1">
    <source>
        <dbReference type="SAM" id="MobiDB-lite"/>
    </source>
</evidence>
<reference evidence="4" key="1">
    <citation type="submission" date="2022-11" db="UniProtKB">
        <authorList>
            <consortium name="WormBaseParasite"/>
        </authorList>
    </citation>
    <scope>IDENTIFICATION</scope>
</reference>
<organism evidence="3 4">
    <name type="scientific">Globodera rostochiensis</name>
    <name type="common">Golden nematode worm</name>
    <name type="synonym">Heterodera rostochiensis</name>
    <dbReference type="NCBI Taxonomy" id="31243"/>
    <lineage>
        <taxon>Eukaryota</taxon>
        <taxon>Metazoa</taxon>
        <taxon>Ecdysozoa</taxon>
        <taxon>Nematoda</taxon>
        <taxon>Chromadorea</taxon>
        <taxon>Rhabditida</taxon>
        <taxon>Tylenchina</taxon>
        <taxon>Tylenchomorpha</taxon>
        <taxon>Tylenchoidea</taxon>
        <taxon>Heteroderidae</taxon>
        <taxon>Heteroderinae</taxon>
        <taxon>Globodera</taxon>
    </lineage>
</organism>
<name>A0A914IDQ0_GLORO</name>
<keyword evidence="2" id="KW-0812">Transmembrane</keyword>
<keyword evidence="2" id="KW-1133">Transmembrane helix</keyword>
<keyword evidence="3" id="KW-1185">Reference proteome</keyword>
<dbReference type="AlphaFoldDB" id="A0A914IDQ0"/>
<protein>
    <submittedName>
        <fullName evidence="4">DUF948 domain-containing protein</fullName>
    </submittedName>
</protein>
<dbReference type="WBParaSite" id="Gr19_v10_g9901.t1">
    <property type="protein sequence ID" value="Gr19_v10_g9901.t1"/>
    <property type="gene ID" value="Gr19_v10_g9901"/>
</dbReference>
<accession>A0A914IDQ0</accession>
<feature type="transmembrane region" description="Helical" evidence="2">
    <location>
        <begin position="33"/>
        <end position="53"/>
    </location>
</feature>
<keyword evidence="2" id="KW-0472">Membrane</keyword>
<sequence length="267" mass="28370">MSDLNEVSDLHPSVISDTVWPVLIGDQPLWKKASTWCIIFGVLIAFLFGAIVMRPSVNEQQLELLDKLEKNVQQTIKSAFENKHKVIANEIEGIINASIDDKMEHHFSKLVELLQNAAITVSMATVLILTTVKLWGMFKIALWKNTLKMEQQTAPRAARAARAAPFVAQAAVVEPAGLVVEEAEGGAAGVALVAQAAAVEPAGLVVEEAEGGAEGVALAAQAEVVEPVGLVGEEAEGGAAVEAGPLGRKARNRTRAEKSAAKRAKKE</sequence>